<sequence>MITLVYDPLAGCVVPDAMLESKVFDIDRNESCIFVIGSESFLNAFRLAIVEGKIDHKRYQYKTGYGVFTFDENGVLSDANQSPRFHMATISKLARAGYKSRSKLSSVIQE</sequence>
<gene>
    <name evidence="1" type="ORF">PspYZU05_57</name>
</gene>
<dbReference type="Proteomes" id="UP000247773">
    <property type="component" value="Genome"/>
</dbReference>
<organism evidence="1 2">
    <name type="scientific">Pseudomonas phage PspYZU05</name>
    <dbReference type="NCBI Taxonomy" id="1983556"/>
    <lineage>
        <taxon>Viruses</taxon>
        <taxon>Duplodnaviria</taxon>
        <taxon>Heunggongvirae</taxon>
        <taxon>Uroviricota</taxon>
        <taxon>Caudoviricetes</taxon>
        <taxon>Pantevenvirales</taxon>
        <taxon>Straboviridae</taxon>
        <taxon>Jiangsuvirus</taxon>
        <taxon>Jiangsuvirus pspyzu05</taxon>
    </lineage>
</organism>
<proteinExistence type="predicted"/>
<evidence type="ECO:0000313" key="2">
    <source>
        <dbReference type="Proteomes" id="UP000247773"/>
    </source>
</evidence>
<name>A0A2U7NBQ3_9CAUD</name>
<keyword evidence="2" id="KW-1185">Reference proteome</keyword>
<dbReference type="EMBL" id="KY971610">
    <property type="protein sequence ID" value="ASD52009.1"/>
    <property type="molecule type" value="Genomic_DNA"/>
</dbReference>
<protein>
    <submittedName>
        <fullName evidence="1">Uncharacterized protein</fullName>
    </submittedName>
</protein>
<evidence type="ECO:0000313" key="1">
    <source>
        <dbReference type="EMBL" id="ASD52009.1"/>
    </source>
</evidence>
<reference evidence="1 2" key="1">
    <citation type="submission" date="2017-04" db="EMBL/GenBank/DDBJ databases">
        <title>Isolation of lytic bacteriophages infecting Pseudomonas strains for biocontrol of fish and shrimp spoilage during chilled storage.</title>
        <authorList>
            <person name="Yang Z."/>
            <person name="Tao X."/>
            <person name="Gao L."/>
            <person name="Rao S."/>
        </authorList>
    </citation>
    <scope>NUCLEOTIDE SEQUENCE [LARGE SCALE GENOMIC DNA]</scope>
</reference>
<accession>A0A2U7NBQ3</accession>